<accession>A0ABQ9X1E7</accession>
<comment type="caution">
    <text evidence="1">The sequence shown here is derived from an EMBL/GenBank/DDBJ whole genome shotgun (WGS) entry which is preliminary data.</text>
</comment>
<gene>
    <name evidence="1" type="ORF">BLNAU_19913</name>
</gene>
<organism evidence="1 2">
    <name type="scientific">Blattamonas nauphoetae</name>
    <dbReference type="NCBI Taxonomy" id="2049346"/>
    <lineage>
        <taxon>Eukaryota</taxon>
        <taxon>Metamonada</taxon>
        <taxon>Preaxostyla</taxon>
        <taxon>Oxymonadida</taxon>
        <taxon>Blattamonas</taxon>
    </lineage>
</organism>
<name>A0ABQ9X1E7_9EUKA</name>
<evidence type="ECO:0000313" key="2">
    <source>
        <dbReference type="Proteomes" id="UP001281761"/>
    </source>
</evidence>
<proteinExistence type="predicted"/>
<dbReference type="Proteomes" id="UP001281761">
    <property type="component" value="Unassembled WGS sequence"/>
</dbReference>
<evidence type="ECO:0000313" key="1">
    <source>
        <dbReference type="EMBL" id="KAK2945174.1"/>
    </source>
</evidence>
<sequence>MTLTVNDASSIQEPAQLVVRVENGTHGTIDLPDNFVPGKWGMVSLSLTLGDVTSTDNDHTVITFLFNFVVPSNFRALSTSTVTFSLFLPSEPTTVQHIKMSEGDSPPTFPQVQYEQGPIPEEWIIKFDLNPDDYSQITLHALGTYESEVLTASFLLAETAGFEYPPCLAMPISTMTSVTFTPLYGQDLGRLSIQTDGTMSWDQPRIFLSSDTGSYPFELTQQEATTSFRGNVAAIPFGTYTVDAMTETNEGDHLLAATNSLTVPISRLLIRSLTANLDQQRVVVEINADEWASSLEPFSALTLNITLPDGSEELFTVEQTGDSLSDLFIRVPNPVRGIYCLNSVSYEFGGESCVGTYQAAFFMFQCPLVTKVQAGVIDDTPMFILHGEGFPLFSDLIVEIEDFDPLSLSTISSTRAEYSGSPPFSFGTPYEVNSVFFYAPPEVVVDCEILDPSFVLLNVAAVDGYSIQDGVLTITSNTFHFPKISYLNGNSRIYVSQLPNTEEYQYTLPTEQIPDDGIVSFDRFFAEGDMVYQHLHRSEQDCFTPLSLLLPPPEITSFSLIRLNELNDVALLIDGDHFREGINIFVELLQSGSSLLIEVEVIAHGKGSFAGTIIRHPFKSTSVSITSASLKHSSPFIDQPVSPSQTSPVSVKYPPNVSNVRQEKSDSTVFVGGSFMLTDDRVKATLHITDAQENTISRPLTFINSSCVSFQMDASVTGKWSLDSIDYCIGEAVAIYPIQPPLSFYYPSPIVSDIQVFPPTASSQSPVVQFKLSNVPEDIEIQTVCLEFENLRSSSYPSTALSDHQYRIELGTRALPGSFYVSSFTIEGKTIFCISSNGTIPAPTLSNTQIENLFNSYTTHSVLLTFDSYVIPDGVDVKITSPSTDPITYCQTPSEVTFTIPHCIDNFEPTLDKNDFTTILLTGTLNSDIEIIYLDPVELLVDNTVIALADPTSSGKVITMTTTSANCPFGSTINVPPITARGATFLEVATLSIKSASVQVPDHPFAIKLITAEFDQNDTLKCVLSFSLSEWGKFTDSCRPHSETQEFIFHATTGDIQPDVTLSFTLKAKEVDGQTIGQWTCTTTIGTEGVLKYSTTYQVIDAPGSNFSISATPAFSTPTPPTSITVDSGGNNKTGECGSAEDPCGSVVVGWRAGQRKMIGDGVRISIKKEVHFGERMWVGSEQLLIQSASGNRSRLICESSVFGGREGKEGRDERMGIVTIGGGLVGLCDLVLSLGSTSSGEVVGTFVVFGKGRFVVSSVEIVSSLSVGGGGVVGMGVGWVCGGEMEVKSVLMRNVVLSLPLFGGVDKHDGLDVSVCELRVENTTTSDTLIHFSSLSPSSSFSLSNSSFMTTVRTIGSAPSSSSPTNVSLISVWTCQELISVVDCVFEKSGTCLSSSPSTLTGNALHITLCSPFRCSSTIVISRCLFVDCLSVLSGCRTLEISTGAHSARIVLSNNWFENLASGEEWPSRKGGIAVVDWTRSGSVSASLSSAAAAPVGVFVYFGTHRPTIVRRRCILCSSRLVVQKSE</sequence>
<protein>
    <submittedName>
        <fullName evidence="1">Uncharacterized protein</fullName>
    </submittedName>
</protein>
<keyword evidence="2" id="KW-1185">Reference proteome</keyword>
<dbReference type="EMBL" id="JARBJD010000270">
    <property type="protein sequence ID" value="KAK2945174.1"/>
    <property type="molecule type" value="Genomic_DNA"/>
</dbReference>
<reference evidence="1 2" key="1">
    <citation type="journal article" date="2022" name="bioRxiv">
        <title>Genomics of Preaxostyla Flagellates Illuminates Evolutionary Transitions and the Path Towards Mitochondrial Loss.</title>
        <authorList>
            <person name="Novak L.V.F."/>
            <person name="Treitli S.C."/>
            <person name="Pyrih J."/>
            <person name="Halakuc P."/>
            <person name="Pipaliya S.V."/>
            <person name="Vacek V."/>
            <person name="Brzon O."/>
            <person name="Soukal P."/>
            <person name="Eme L."/>
            <person name="Dacks J.B."/>
            <person name="Karnkowska A."/>
            <person name="Elias M."/>
            <person name="Hampl V."/>
        </authorList>
    </citation>
    <scope>NUCLEOTIDE SEQUENCE [LARGE SCALE GENOMIC DNA]</scope>
    <source>
        <strain evidence="1">NAU3</strain>
        <tissue evidence="1">Gut</tissue>
    </source>
</reference>